<evidence type="ECO:0000313" key="17">
    <source>
        <dbReference type="EMBL" id="RCN56386.1"/>
    </source>
</evidence>
<comment type="pathway">
    <text evidence="2 15">Cofactor biosynthesis; FAD biosynthesis; FAD from FMN: step 1/1.</text>
</comment>
<comment type="caution">
    <text evidence="17">The sequence shown here is derived from an EMBL/GenBank/DDBJ whole genome shotgun (WGS) entry which is preliminary data.</text>
</comment>
<dbReference type="OrthoDB" id="9803667at2"/>
<dbReference type="Pfam" id="PF06574">
    <property type="entry name" value="FAD_syn"/>
    <property type="match status" value="1"/>
</dbReference>
<evidence type="ECO:0000256" key="6">
    <source>
        <dbReference type="ARBA" id="ARBA00022679"/>
    </source>
</evidence>
<evidence type="ECO:0000256" key="2">
    <source>
        <dbReference type="ARBA" id="ARBA00004726"/>
    </source>
</evidence>
<protein>
    <recommendedName>
        <fullName evidence="15">Riboflavin biosynthesis protein</fullName>
    </recommendedName>
    <domain>
        <recommendedName>
            <fullName evidence="15">Riboflavin kinase</fullName>
            <ecNumber evidence="15">2.7.1.26</ecNumber>
        </recommendedName>
        <alternativeName>
            <fullName evidence="15">Flavokinase</fullName>
        </alternativeName>
    </domain>
    <domain>
        <recommendedName>
            <fullName evidence="15">FMN adenylyltransferase</fullName>
            <ecNumber evidence="15">2.7.7.2</ecNumber>
        </recommendedName>
        <alternativeName>
            <fullName evidence="15">FAD pyrophosphorylase</fullName>
        </alternativeName>
        <alternativeName>
            <fullName evidence="15">FAD synthase</fullName>
        </alternativeName>
    </domain>
</protein>
<dbReference type="Proteomes" id="UP000253250">
    <property type="component" value="Unassembled WGS sequence"/>
</dbReference>
<evidence type="ECO:0000256" key="8">
    <source>
        <dbReference type="ARBA" id="ARBA00022741"/>
    </source>
</evidence>
<comment type="catalytic activity">
    <reaction evidence="14 15">
        <text>FMN + ATP + H(+) = FAD + diphosphate</text>
        <dbReference type="Rhea" id="RHEA:17237"/>
        <dbReference type="ChEBI" id="CHEBI:15378"/>
        <dbReference type="ChEBI" id="CHEBI:30616"/>
        <dbReference type="ChEBI" id="CHEBI:33019"/>
        <dbReference type="ChEBI" id="CHEBI:57692"/>
        <dbReference type="ChEBI" id="CHEBI:58210"/>
        <dbReference type="EC" id="2.7.7.2"/>
    </reaction>
</comment>
<evidence type="ECO:0000256" key="12">
    <source>
        <dbReference type="ARBA" id="ARBA00023268"/>
    </source>
</evidence>
<evidence type="ECO:0000256" key="3">
    <source>
        <dbReference type="ARBA" id="ARBA00005201"/>
    </source>
</evidence>
<dbReference type="SUPFAM" id="SSF52374">
    <property type="entry name" value="Nucleotidylyl transferase"/>
    <property type="match status" value="1"/>
</dbReference>
<dbReference type="GO" id="GO:0005524">
    <property type="term" value="F:ATP binding"/>
    <property type="evidence" value="ECO:0007669"/>
    <property type="project" value="UniProtKB-UniRule"/>
</dbReference>
<keyword evidence="10 15" id="KW-0274">FAD</keyword>
<keyword evidence="4 15" id="KW-0285">Flavoprotein</keyword>
<evidence type="ECO:0000256" key="11">
    <source>
        <dbReference type="ARBA" id="ARBA00022840"/>
    </source>
</evidence>
<dbReference type="InterPro" id="IPR015864">
    <property type="entry name" value="FAD_synthase"/>
</dbReference>
<evidence type="ECO:0000256" key="9">
    <source>
        <dbReference type="ARBA" id="ARBA00022777"/>
    </source>
</evidence>
<evidence type="ECO:0000256" key="4">
    <source>
        <dbReference type="ARBA" id="ARBA00022630"/>
    </source>
</evidence>
<name>A0A368HD65_9GAMM</name>
<dbReference type="Gene3D" id="3.40.50.620">
    <property type="entry name" value="HUPs"/>
    <property type="match status" value="1"/>
</dbReference>
<evidence type="ECO:0000256" key="1">
    <source>
        <dbReference type="ARBA" id="ARBA00002121"/>
    </source>
</evidence>
<dbReference type="NCBIfam" id="NF004159">
    <property type="entry name" value="PRK05627.1-2"/>
    <property type="match status" value="1"/>
</dbReference>
<dbReference type="UniPathway" id="UPA00277">
    <property type="reaction ID" value="UER00407"/>
</dbReference>
<dbReference type="FunFam" id="3.40.50.620:FF:000021">
    <property type="entry name" value="Riboflavin biosynthesis protein"/>
    <property type="match status" value="1"/>
</dbReference>
<evidence type="ECO:0000256" key="13">
    <source>
        <dbReference type="ARBA" id="ARBA00047880"/>
    </source>
</evidence>
<dbReference type="EC" id="2.7.7.2" evidence="15"/>
<dbReference type="SUPFAM" id="SSF82114">
    <property type="entry name" value="Riboflavin kinase-like"/>
    <property type="match status" value="1"/>
</dbReference>
<keyword evidence="12" id="KW-0511">Multifunctional enzyme</keyword>
<organism evidence="17 18">
    <name type="scientific">Acidiferrobacter thiooxydans</name>
    <dbReference type="NCBI Taxonomy" id="163359"/>
    <lineage>
        <taxon>Bacteria</taxon>
        <taxon>Pseudomonadati</taxon>
        <taxon>Pseudomonadota</taxon>
        <taxon>Gammaproteobacteria</taxon>
        <taxon>Acidiferrobacterales</taxon>
        <taxon>Acidiferrobacteraceae</taxon>
        <taxon>Acidiferrobacter</taxon>
    </lineage>
</organism>
<dbReference type="Gene3D" id="2.40.30.30">
    <property type="entry name" value="Riboflavin kinase-like"/>
    <property type="match status" value="1"/>
</dbReference>
<dbReference type="GO" id="GO:0003919">
    <property type="term" value="F:FMN adenylyltransferase activity"/>
    <property type="evidence" value="ECO:0007669"/>
    <property type="project" value="UniProtKB-UniRule"/>
</dbReference>
<dbReference type="GO" id="GO:0009398">
    <property type="term" value="P:FMN biosynthetic process"/>
    <property type="evidence" value="ECO:0007669"/>
    <property type="project" value="UniProtKB-UniRule"/>
</dbReference>
<dbReference type="InterPro" id="IPR023465">
    <property type="entry name" value="Riboflavin_kinase_dom_sf"/>
</dbReference>
<dbReference type="EC" id="2.7.1.26" evidence="15"/>
<keyword evidence="8 15" id="KW-0547">Nucleotide-binding</keyword>
<proteinExistence type="inferred from homology"/>
<keyword evidence="11 15" id="KW-0067">ATP-binding</keyword>
<keyword evidence="18" id="KW-1185">Reference proteome</keyword>
<dbReference type="Pfam" id="PF01687">
    <property type="entry name" value="Flavokinase"/>
    <property type="match status" value="1"/>
</dbReference>
<dbReference type="InterPro" id="IPR023468">
    <property type="entry name" value="Riboflavin_kinase"/>
</dbReference>
<dbReference type="NCBIfam" id="NF004163">
    <property type="entry name" value="PRK05627.1-6"/>
    <property type="match status" value="1"/>
</dbReference>
<evidence type="ECO:0000256" key="14">
    <source>
        <dbReference type="ARBA" id="ARBA00049494"/>
    </source>
</evidence>
<dbReference type="NCBIfam" id="TIGR00083">
    <property type="entry name" value="ribF"/>
    <property type="match status" value="1"/>
</dbReference>
<keyword evidence="9 15" id="KW-0418">Kinase</keyword>
<evidence type="ECO:0000256" key="15">
    <source>
        <dbReference type="PIRNR" id="PIRNR004491"/>
    </source>
</evidence>
<dbReference type="CDD" id="cd02064">
    <property type="entry name" value="FAD_synthetase_N"/>
    <property type="match status" value="1"/>
</dbReference>
<comment type="pathway">
    <text evidence="3 15">Cofactor biosynthesis; FMN biosynthesis; FMN from riboflavin (ATP route): step 1/1.</text>
</comment>
<evidence type="ECO:0000313" key="18">
    <source>
        <dbReference type="Proteomes" id="UP000253250"/>
    </source>
</evidence>
<dbReference type="GO" id="GO:0006747">
    <property type="term" value="P:FAD biosynthetic process"/>
    <property type="evidence" value="ECO:0007669"/>
    <property type="project" value="UniProtKB-UniRule"/>
</dbReference>
<keyword evidence="6 15" id="KW-0808">Transferase</keyword>
<evidence type="ECO:0000259" key="16">
    <source>
        <dbReference type="SMART" id="SM00904"/>
    </source>
</evidence>
<dbReference type="GO" id="GO:0008531">
    <property type="term" value="F:riboflavin kinase activity"/>
    <property type="evidence" value="ECO:0007669"/>
    <property type="project" value="UniProtKB-UniRule"/>
</dbReference>
<keyword evidence="7 15" id="KW-0548">Nucleotidyltransferase</keyword>
<evidence type="ECO:0000256" key="7">
    <source>
        <dbReference type="ARBA" id="ARBA00022695"/>
    </source>
</evidence>
<dbReference type="InterPro" id="IPR015865">
    <property type="entry name" value="Riboflavin_kinase_bac/euk"/>
</dbReference>
<sequence length="313" mass="34402">MECIRGLYNVRPRHRGAVVTIGNFDGFHLGHRQLVGLLRARARERDASSLVMLFEPQPQEHFAHGEPRTRLMRLSAKLAAFRDAGVDYAMVLRFDERLAALPAVDFIEDILVGALAMRGLVIGDDFRFGAGRVGDFAMLKAAGGHHGFFVESTGTLSETGQRVSSTRLRKALACGDMREAERLIGAPYHYGGRVVAGDARGRLLGFPTANILMPDPPPVAGVFAVTVRTEGGRVYAGIANVGRRPTVGGGRVLLEVHLLDFAGDLYGQRLQVGFLERLREERRFPSLEALTAQIEHDRACARRFFANRGMIEP</sequence>
<dbReference type="InterPro" id="IPR002606">
    <property type="entry name" value="Riboflavin_kinase_bac"/>
</dbReference>
<dbReference type="UniPathway" id="UPA00276">
    <property type="reaction ID" value="UER00406"/>
</dbReference>
<comment type="catalytic activity">
    <reaction evidence="13 15">
        <text>riboflavin + ATP = FMN + ADP + H(+)</text>
        <dbReference type="Rhea" id="RHEA:14357"/>
        <dbReference type="ChEBI" id="CHEBI:15378"/>
        <dbReference type="ChEBI" id="CHEBI:30616"/>
        <dbReference type="ChEBI" id="CHEBI:57986"/>
        <dbReference type="ChEBI" id="CHEBI:58210"/>
        <dbReference type="ChEBI" id="CHEBI:456216"/>
        <dbReference type="EC" id="2.7.1.26"/>
    </reaction>
</comment>
<feature type="domain" description="Riboflavin kinase" evidence="16">
    <location>
        <begin position="183"/>
        <end position="306"/>
    </location>
</feature>
<accession>A0A368HD65</accession>
<comment type="similarity">
    <text evidence="15">Belongs to the ribF family.</text>
</comment>
<gene>
    <name evidence="17" type="ORF">C4900_11190</name>
</gene>
<dbReference type="InterPro" id="IPR014729">
    <property type="entry name" value="Rossmann-like_a/b/a_fold"/>
</dbReference>
<dbReference type="SMART" id="SM00904">
    <property type="entry name" value="Flavokinase"/>
    <property type="match status" value="1"/>
</dbReference>
<dbReference type="AlphaFoldDB" id="A0A368HD65"/>
<comment type="function">
    <text evidence="1">Catalyzes the phosphorylation of riboflavin to FMN followed by the adenylation of FMN to FAD.</text>
</comment>
<dbReference type="PANTHER" id="PTHR22749">
    <property type="entry name" value="RIBOFLAVIN KINASE/FMN ADENYLYLTRANSFERASE"/>
    <property type="match status" value="1"/>
</dbReference>
<dbReference type="PANTHER" id="PTHR22749:SF6">
    <property type="entry name" value="RIBOFLAVIN KINASE"/>
    <property type="match status" value="1"/>
</dbReference>
<evidence type="ECO:0000256" key="5">
    <source>
        <dbReference type="ARBA" id="ARBA00022643"/>
    </source>
</evidence>
<evidence type="ECO:0000256" key="10">
    <source>
        <dbReference type="ARBA" id="ARBA00022827"/>
    </source>
</evidence>
<reference evidence="17 18" key="1">
    <citation type="submission" date="2018-02" db="EMBL/GenBank/DDBJ databases">
        <title>Insights into the biology of acidophilic members of the Acidiferrobacteraceae family derived from comparative genomic analyses.</title>
        <authorList>
            <person name="Issotta F."/>
            <person name="Thyssen C."/>
            <person name="Mena C."/>
            <person name="Moya A."/>
            <person name="Bellenberg S."/>
            <person name="Sproer C."/>
            <person name="Covarrubias P.C."/>
            <person name="Sand W."/>
            <person name="Quatrini R."/>
            <person name="Vera M."/>
        </authorList>
    </citation>
    <scope>NUCLEOTIDE SEQUENCE [LARGE SCALE GENOMIC DNA]</scope>
    <source>
        <strain evidence="18">m-1</strain>
    </source>
</reference>
<keyword evidence="5 15" id="KW-0288">FMN</keyword>
<dbReference type="EMBL" id="PSYR01000002">
    <property type="protein sequence ID" value="RCN56386.1"/>
    <property type="molecule type" value="Genomic_DNA"/>
</dbReference>
<dbReference type="PIRSF" id="PIRSF004491">
    <property type="entry name" value="FAD_Synth"/>
    <property type="match status" value="1"/>
</dbReference>
<dbReference type="RefSeq" id="WP_114283104.1">
    <property type="nucleotide sequence ID" value="NZ_PSYR01000002.1"/>
</dbReference>
<dbReference type="GO" id="GO:0009231">
    <property type="term" value="P:riboflavin biosynthetic process"/>
    <property type="evidence" value="ECO:0007669"/>
    <property type="project" value="InterPro"/>
</dbReference>